<keyword evidence="1" id="KW-0732">Signal</keyword>
<proteinExistence type="predicted"/>
<sequence length="68" mass="7686">MKEFILCLSLALTLPFCHMMPSIMLGHSKKALARCWLLDLGLPSLQNCKPIHFYLLYMTLAGFSGSRL</sequence>
<organism evidence="2">
    <name type="scientific">Homo sapiens</name>
    <name type="common">Human</name>
    <dbReference type="NCBI Taxonomy" id="9606"/>
    <lineage>
        <taxon>Eukaryota</taxon>
        <taxon>Metazoa</taxon>
        <taxon>Chordata</taxon>
        <taxon>Craniata</taxon>
        <taxon>Vertebrata</taxon>
        <taxon>Euteleostomi</taxon>
        <taxon>Mammalia</taxon>
        <taxon>Eutheria</taxon>
        <taxon>Euarchontoglires</taxon>
        <taxon>Primates</taxon>
        <taxon>Haplorrhini</taxon>
        <taxon>Catarrhini</taxon>
        <taxon>Hominidae</taxon>
        <taxon>Homo</taxon>
    </lineage>
</organism>
<dbReference type="EMBL" id="HF584172">
    <property type="protein sequence ID" value="CCQ43669.1"/>
    <property type="molecule type" value="Genomic_DNA"/>
</dbReference>
<name>L8E925_HUMAN</name>
<feature type="chain" id="PRO_5003987824" evidence="1">
    <location>
        <begin position="20"/>
        <end position="68"/>
    </location>
</feature>
<evidence type="ECO:0000313" key="2">
    <source>
        <dbReference type="EMBL" id="CCQ43669.1"/>
    </source>
</evidence>
<dbReference type="OrthoDB" id="6138663at2759"/>
<evidence type="ECO:0000256" key="1">
    <source>
        <dbReference type="SAM" id="SignalP"/>
    </source>
</evidence>
<dbReference type="ChiTaRS" id="CHST6">
    <property type="organism name" value="human"/>
</dbReference>
<gene>
    <name evidence="2" type="primary">CHST6</name>
</gene>
<dbReference type="AlphaFoldDB" id="L8E925"/>
<feature type="signal peptide" evidence="1">
    <location>
        <begin position="1"/>
        <end position="19"/>
    </location>
</feature>
<reference evidence="2" key="1">
    <citation type="journal article" date="2013" name="PLoS ONE">
        <title>Direct detection of alternative open reading frames translation products in human significantly expands the proteome.</title>
        <authorList>
            <person name="Vanderperre B."/>
            <person name="Lucier J.-F."/>
            <person name="Motard J."/>
            <person name="Tremblay G."/>
            <person name="Vanderperre S."/>
            <person name="Wisztorski M."/>
            <person name="Salzet M."/>
            <person name="Boisvert F.-M."/>
            <person name="Roucou X."/>
        </authorList>
    </citation>
    <scope>NUCLEOTIDE SEQUENCE</scope>
</reference>
<accession>L8E925</accession>
<protein>
    <submittedName>
        <fullName evidence="2">Alternative protein CHST6</fullName>
    </submittedName>
</protein>